<reference evidence="1 2" key="1">
    <citation type="submission" date="2020-04" db="EMBL/GenBank/DDBJ databases">
        <title>The Whole Genome Analysis of High salt-tolerant Sphingobium yanoikuyae YC-XJ2 with Aryl organophosphorus flame retardants (aryl-OPFRs)-degrading capacity and characteristics of Related phosphotriesterase.</title>
        <authorList>
            <person name="Li X."/>
        </authorList>
    </citation>
    <scope>NUCLEOTIDE SEQUENCE [LARGE SCALE GENOMIC DNA]</scope>
    <source>
        <strain evidence="1 2">YC-XJ2</strain>
    </source>
</reference>
<dbReference type="Proteomes" id="UP000502611">
    <property type="component" value="Chromosome"/>
</dbReference>
<dbReference type="EMBL" id="CP053021">
    <property type="protein sequence ID" value="QJR03474.1"/>
    <property type="molecule type" value="Genomic_DNA"/>
</dbReference>
<accession>A0A6M4GA74</accession>
<name>A0A6M4GA74_SPHYA</name>
<organism evidence="1 2">
    <name type="scientific">Sphingobium yanoikuyae</name>
    <name type="common">Sphingomonas yanoikuyae</name>
    <dbReference type="NCBI Taxonomy" id="13690"/>
    <lineage>
        <taxon>Bacteria</taxon>
        <taxon>Pseudomonadati</taxon>
        <taxon>Pseudomonadota</taxon>
        <taxon>Alphaproteobacteria</taxon>
        <taxon>Sphingomonadales</taxon>
        <taxon>Sphingomonadaceae</taxon>
        <taxon>Sphingobium</taxon>
    </lineage>
</organism>
<proteinExistence type="predicted"/>
<evidence type="ECO:0000313" key="2">
    <source>
        <dbReference type="Proteomes" id="UP000502611"/>
    </source>
</evidence>
<dbReference type="RefSeq" id="WP_169861601.1">
    <property type="nucleotide sequence ID" value="NZ_CP053021.1"/>
</dbReference>
<dbReference type="AlphaFoldDB" id="A0A6M4GA74"/>
<sequence length="188" mass="19869">MAVTIPTIPRYLTTEIILRSSSVDQTPYLGGPTKRIARKGDRWLYKVQCQPMRVDQAGPLIAILNAGLSDKVICVVRQAGLNLAAYSTGAVVGAANGKTLVHSGGGAAKFVGQFFSVSKNGVNYLHQITAVSGTTLTFQPALKVALVGGEVLDFANPKIEGFLEGTERGFTLGFALNVGIDFTIVEAQ</sequence>
<protein>
    <submittedName>
        <fullName evidence="1">Uncharacterized protein</fullName>
    </submittedName>
</protein>
<gene>
    <name evidence="1" type="ORF">HH800_15590</name>
</gene>
<evidence type="ECO:0000313" key="1">
    <source>
        <dbReference type="EMBL" id="QJR03474.1"/>
    </source>
</evidence>